<keyword evidence="1" id="KW-1133">Transmembrane helix</keyword>
<dbReference type="Pfam" id="PF08817">
    <property type="entry name" value="YukD"/>
    <property type="match status" value="1"/>
</dbReference>
<feature type="transmembrane region" description="Helical" evidence="1">
    <location>
        <begin position="332"/>
        <end position="350"/>
    </location>
</feature>
<dbReference type="EMBL" id="UAPQ01000010">
    <property type="protein sequence ID" value="SPT54328.1"/>
    <property type="molecule type" value="Genomic_DNA"/>
</dbReference>
<name>A0ABY1VTH5_9ACTO</name>
<dbReference type="RefSeq" id="WP_111837213.1">
    <property type="nucleotide sequence ID" value="NZ_UAPQ01000010.1"/>
</dbReference>
<feature type="transmembrane region" description="Helical" evidence="1">
    <location>
        <begin position="113"/>
        <end position="132"/>
    </location>
</feature>
<feature type="transmembrane region" description="Helical" evidence="1">
    <location>
        <begin position="256"/>
        <end position="278"/>
    </location>
</feature>
<keyword evidence="4" id="KW-1185">Reference proteome</keyword>
<feature type="domain" description="EccD-like transmembrane" evidence="2">
    <location>
        <begin position="113"/>
        <end position="437"/>
    </location>
</feature>
<evidence type="ECO:0000313" key="3">
    <source>
        <dbReference type="EMBL" id="SPT54328.1"/>
    </source>
</evidence>
<keyword evidence="1" id="KW-0812">Transmembrane</keyword>
<feature type="transmembrane region" description="Helical" evidence="1">
    <location>
        <begin position="175"/>
        <end position="194"/>
    </location>
</feature>
<protein>
    <submittedName>
        <fullName evidence="3">Type VII secretion integral membrane protein EccD</fullName>
    </submittedName>
</protein>
<organism evidence="3 4">
    <name type="scientific">Actinomyces bovis</name>
    <dbReference type="NCBI Taxonomy" id="1658"/>
    <lineage>
        <taxon>Bacteria</taxon>
        <taxon>Bacillati</taxon>
        <taxon>Actinomycetota</taxon>
        <taxon>Actinomycetes</taxon>
        <taxon>Actinomycetales</taxon>
        <taxon>Actinomycetaceae</taxon>
        <taxon>Actinomyces</taxon>
    </lineage>
</organism>
<dbReference type="Proteomes" id="UP000250006">
    <property type="component" value="Unassembled WGS sequence"/>
</dbReference>
<feature type="transmembrane region" description="Helical" evidence="1">
    <location>
        <begin position="357"/>
        <end position="375"/>
    </location>
</feature>
<feature type="transmembrane region" description="Helical" evidence="1">
    <location>
        <begin position="418"/>
        <end position="438"/>
    </location>
</feature>
<evidence type="ECO:0000313" key="4">
    <source>
        <dbReference type="Proteomes" id="UP000250006"/>
    </source>
</evidence>
<keyword evidence="1" id="KW-0472">Membrane</keyword>
<feature type="transmembrane region" description="Helical" evidence="1">
    <location>
        <begin position="299"/>
        <end position="320"/>
    </location>
</feature>
<evidence type="ECO:0000256" key="1">
    <source>
        <dbReference type="SAM" id="Phobius"/>
    </source>
</evidence>
<feature type="transmembrane region" description="Helical" evidence="1">
    <location>
        <begin position="200"/>
        <end position="219"/>
    </location>
</feature>
<gene>
    <name evidence="3" type="ORF">NCTC11535_02042</name>
</gene>
<comment type="caution">
    <text evidence="3">The sequence shown here is derived from an EMBL/GenBank/DDBJ whole genome shotgun (WGS) entry which is preliminary data.</text>
</comment>
<dbReference type="Gene3D" id="3.10.20.90">
    <property type="entry name" value="Phosphatidylinositol 3-kinase Catalytic Subunit, Chain A, domain 1"/>
    <property type="match status" value="1"/>
</dbReference>
<dbReference type="InterPro" id="IPR024962">
    <property type="entry name" value="YukD-like"/>
</dbReference>
<feature type="transmembrane region" description="Helical" evidence="1">
    <location>
        <begin position="226"/>
        <end position="244"/>
    </location>
</feature>
<evidence type="ECO:0000259" key="2">
    <source>
        <dbReference type="Pfam" id="PF19053"/>
    </source>
</evidence>
<dbReference type="Pfam" id="PF19053">
    <property type="entry name" value="EccD"/>
    <property type="match status" value="1"/>
</dbReference>
<dbReference type="InterPro" id="IPR044049">
    <property type="entry name" value="EccD_transm"/>
</dbReference>
<proteinExistence type="predicted"/>
<feature type="transmembrane region" description="Helical" evidence="1">
    <location>
        <begin position="144"/>
        <end position="163"/>
    </location>
</feature>
<reference evidence="3 4" key="1">
    <citation type="submission" date="2018-06" db="EMBL/GenBank/DDBJ databases">
        <authorList>
            <consortium name="Pathogen Informatics"/>
            <person name="Doyle S."/>
        </authorList>
    </citation>
    <scope>NUCLEOTIDE SEQUENCE [LARGE SCALE GENOMIC DNA]</scope>
    <source>
        <strain evidence="3 4">NCTC11535</strain>
    </source>
</reference>
<feature type="transmembrane region" description="Helical" evidence="1">
    <location>
        <begin position="381"/>
        <end position="398"/>
    </location>
</feature>
<accession>A0ABY1VTH5</accession>
<sequence>MIPYTRVTIAAPNRRAEIVLPSDEAVGTQYPALLSLLGTSTGTDLPPLRLVRPNGVVIDLEQDLASQQVPDGEILRLVTDDEIPPPAEISDLAGALTEATDNHPWRWKESDRLLGTGALLLLTGAILAKALIKHPLEGLHPWLWPLPGLLTISIGALLSRSSTQLRLRHLAQGSGLLLQSLGTGLLIPVLYTLFTSTTPPAGSAVAVLAALGAASLFSIGARREAWLWGALTAAGFLGLAPLLQSVTHNHAVTAGILGTTSLVLLGWLPWLSLLLSGTSRLDDEALAGQVPARRRVDPAILRSHDALASTTLACAVALGWAAKHLAQQDNNWGRALAIVLLVAAVLRSRAYPLRLEVLALWGSAVPACLALVRVVPGAVPQGLALLTAATLLAAASLYRPAPQSQVRLRRLGNRLESLLAVCTLPLLCGLAGMFTRLLRLFT</sequence>